<accession>A0A379MVU1</accession>
<protein>
    <submittedName>
        <fullName evidence="1">Uncharacterized protein</fullName>
    </submittedName>
</protein>
<proteinExistence type="predicted"/>
<reference evidence="1 2" key="1">
    <citation type="submission" date="2018-06" db="EMBL/GenBank/DDBJ databases">
        <authorList>
            <consortium name="Pathogen Informatics"/>
            <person name="Doyle S."/>
        </authorList>
    </citation>
    <scope>NUCLEOTIDE SEQUENCE [LARGE SCALE GENOMIC DNA]</scope>
    <source>
        <strain evidence="1 2">NCTC11190</strain>
    </source>
</reference>
<name>A0A379MVU1_9BACT</name>
<dbReference type="AlphaFoldDB" id="A0A379MVU1"/>
<gene>
    <name evidence="1" type="ORF">NCTC11190_01995</name>
</gene>
<dbReference type="EMBL" id="UGVL01000001">
    <property type="protein sequence ID" value="SUE34762.1"/>
    <property type="molecule type" value="Genomic_DNA"/>
</dbReference>
<evidence type="ECO:0000313" key="2">
    <source>
        <dbReference type="Proteomes" id="UP000255233"/>
    </source>
</evidence>
<keyword evidence="2" id="KW-1185">Reference proteome</keyword>
<dbReference type="RefSeq" id="WP_027291429.1">
    <property type="nucleotide sequence ID" value="NZ_CALVFX010000001.1"/>
</dbReference>
<sequence length="131" mass="15188">MCKAHFEIETSCSHPEWYRYPLEYIFTPYAEPGKARETVRRTHPDLDRQMRFAADGPREWVLFGVRLSGPPPAGAEPLWIDVTVYCDGRPVRHLRHEASDLYRSVSGAHVYYAANYAERNPVPEKRVADIR</sequence>
<evidence type="ECO:0000313" key="1">
    <source>
        <dbReference type="EMBL" id="SUE34762.1"/>
    </source>
</evidence>
<dbReference type="Proteomes" id="UP000255233">
    <property type="component" value="Unassembled WGS sequence"/>
</dbReference>
<organism evidence="1 2">
    <name type="scientific">Rikenella microfusus</name>
    <dbReference type="NCBI Taxonomy" id="28139"/>
    <lineage>
        <taxon>Bacteria</taxon>
        <taxon>Pseudomonadati</taxon>
        <taxon>Bacteroidota</taxon>
        <taxon>Bacteroidia</taxon>
        <taxon>Bacteroidales</taxon>
        <taxon>Rikenellaceae</taxon>
        <taxon>Rikenella</taxon>
    </lineage>
</organism>